<evidence type="ECO:0000259" key="1">
    <source>
        <dbReference type="PROSITE" id="PS50943"/>
    </source>
</evidence>
<organism evidence="2 3">
    <name type="scientific">Pelotomaculum schinkii</name>
    <dbReference type="NCBI Taxonomy" id="78350"/>
    <lineage>
        <taxon>Bacteria</taxon>
        <taxon>Bacillati</taxon>
        <taxon>Bacillota</taxon>
        <taxon>Clostridia</taxon>
        <taxon>Eubacteriales</taxon>
        <taxon>Desulfotomaculaceae</taxon>
        <taxon>Pelotomaculum</taxon>
    </lineage>
</organism>
<dbReference type="PROSITE" id="PS50943">
    <property type="entry name" value="HTH_CROC1"/>
    <property type="match status" value="1"/>
</dbReference>
<name>A0A4Y7R823_9FIRM</name>
<accession>A0A4Y7R823</accession>
<sequence>MSISDRLLKARKTLNLTQADFAKPLGIDRGYISTLEHDSRAPSETLLKLIEHEHGISVTWLKTGEGQMLVPPEEVIIDQIARFGEQTILNAFNFVIKKHDLTVDTDDPELNRMINTLYDLWAVGDERLKAWASMQFDIAFPKHIVEEAKKQKTPFVTSVVKSDEGGLNPETKGE</sequence>
<dbReference type="AlphaFoldDB" id="A0A4Y7R823"/>
<dbReference type="CDD" id="cd00093">
    <property type="entry name" value="HTH_XRE"/>
    <property type="match status" value="1"/>
</dbReference>
<dbReference type="GO" id="GO:0003677">
    <property type="term" value="F:DNA binding"/>
    <property type="evidence" value="ECO:0007669"/>
    <property type="project" value="InterPro"/>
</dbReference>
<dbReference type="InterPro" id="IPR010982">
    <property type="entry name" value="Lambda_DNA-bd_dom_sf"/>
</dbReference>
<evidence type="ECO:0000313" key="2">
    <source>
        <dbReference type="EMBL" id="TEB04780.1"/>
    </source>
</evidence>
<dbReference type="RefSeq" id="WP_190259107.1">
    <property type="nucleotide sequence ID" value="NZ_QFGA01000003.1"/>
</dbReference>
<evidence type="ECO:0000313" key="3">
    <source>
        <dbReference type="Proteomes" id="UP000298324"/>
    </source>
</evidence>
<dbReference type="SMART" id="SM00530">
    <property type="entry name" value="HTH_XRE"/>
    <property type="match status" value="1"/>
</dbReference>
<reference evidence="2 3" key="1">
    <citation type="journal article" date="2018" name="Environ. Microbiol.">
        <title>Novel energy conservation strategies and behaviour of Pelotomaculum schinkii driving syntrophic propionate catabolism.</title>
        <authorList>
            <person name="Hidalgo-Ahumada C.A.P."/>
            <person name="Nobu M.K."/>
            <person name="Narihiro T."/>
            <person name="Tamaki H."/>
            <person name="Liu W.T."/>
            <person name="Kamagata Y."/>
            <person name="Stams A.J.M."/>
            <person name="Imachi H."/>
            <person name="Sousa D.Z."/>
        </authorList>
    </citation>
    <scope>NUCLEOTIDE SEQUENCE [LARGE SCALE GENOMIC DNA]</scope>
    <source>
        <strain evidence="2 3">HH</strain>
    </source>
</reference>
<dbReference type="Pfam" id="PF01381">
    <property type="entry name" value="HTH_3"/>
    <property type="match status" value="1"/>
</dbReference>
<dbReference type="Proteomes" id="UP000298324">
    <property type="component" value="Unassembled WGS sequence"/>
</dbReference>
<feature type="domain" description="HTH cro/C1-type" evidence="1">
    <location>
        <begin position="7"/>
        <end position="61"/>
    </location>
</feature>
<protein>
    <submittedName>
        <fullName evidence="2">Helix-turn-helix domain protein</fullName>
    </submittedName>
</protein>
<dbReference type="EMBL" id="QFGA01000003">
    <property type="protein sequence ID" value="TEB04780.1"/>
    <property type="molecule type" value="Genomic_DNA"/>
</dbReference>
<dbReference type="Gene3D" id="1.10.260.40">
    <property type="entry name" value="lambda repressor-like DNA-binding domains"/>
    <property type="match status" value="1"/>
</dbReference>
<dbReference type="SUPFAM" id="SSF47413">
    <property type="entry name" value="lambda repressor-like DNA-binding domains"/>
    <property type="match status" value="1"/>
</dbReference>
<comment type="caution">
    <text evidence="2">The sequence shown here is derived from an EMBL/GenBank/DDBJ whole genome shotgun (WGS) entry which is preliminary data.</text>
</comment>
<gene>
    <name evidence="2" type="ORF">Psch_03542</name>
</gene>
<dbReference type="InterPro" id="IPR001387">
    <property type="entry name" value="Cro/C1-type_HTH"/>
</dbReference>
<keyword evidence="3" id="KW-1185">Reference proteome</keyword>
<proteinExistence type="predicted"/>